<keyword evidence="13" id="KW-0479">Metal-binding</keyword>
<dbReference type="EMBL" id="CP061379">
    <property type="protein sequence ID" value="QPF94521.1"/>
    <property type="molecule type" value="Genomic_DNA"/>
</dbReference>
<feature type="binding site" evidence="13">
    <location>
        <position position="107"/>
    </location>
    <ligand>
        <name>Mg(2+)</name>
        <dbReference type="ChEBI" id="CHEBI:18420"/>
    </ligand>
</feature>
<dbReference type="KEGG" id="bcou:IC761_15130"/>
<proteinExistence type="inferred from homology"/>
<evidence type="ECO:0000256" key="2">
    <source>
        <dbReference type="ARBA" id="ARBA00004993"/>
    </source>
</evidence>
<evidence type="ECO:0000256" key="12">
    <source>
        <dbReference type="PIRSR" id="PIRSR603542-1"/>
    </source>
</evidence>
<feature type="binding site" evidence="12">
    <location>
        <position position="150"/>
    </location>
    <ligand>
        <name>CoA</name>
        <dbReference type="ChEBI" id="CHEBI:57287"/>
    </ligand>
</feature>
<dbReference type="PANTHER" id="PTHR38096">
    <property type="entry name" value="ENTEROBACTIN SYNTHASE COMPONENT D"/>
    <property type="match status" value="1"/>
</dbReference>
<evidence type="ECO:0000256" key="3">
    <source>
        <dbReference type="ARBA" id="ARBA00008342"/>
    </source>
</evidence>
<accession>A0A7S9DB35</accession>
<evidence type="ECO:0000256" key="7">
    <source>
        <dbReference type="ARBA" id="ARBA00023191"/>
    </source>
</evidence>
<dbReference type="InterPro" id="IPR037143">
    <property type="entry name" value="4-PPantetheinyl_Trfase_dom_sf"/>
</dbReference>
<feature type="binding site" evidence="13">
    <location>
        <position position="105"/>
    </location>
    <ligand>
        <name>Mg(2+)</name>
        <dbReference type="ChEBI" id="CHEBI:18420"/>
    </ligand>
</feature>
<feature type="binding site" evidence="12">
    <location>
        <position position="39"/>
    </location>
    <ligand>
        <name>CoA</name>
        <dbReference type="ChEBI" id="CHEBI:57287"/>
    </ligand>
</feature>
<feature type="binding site" evidence="12">
    <location>
        <position position="164"/>
    </location>
    <ligand>
        <name>CoA</name>
        <dbReference type="ChEBI" id="CHEBI:57287"/>
    </ligand>
</feature>
<evidence type="ECO:0000256" key="8">
    <source>
        <dbReference type="ARBA" id="ARBA00029894"/>
    </source>
</evidence>
<organism evidence="16 17">
    <name type="scientific">Bradyrhizobium commune</name>
    <dbReference type="NCBI Taxonomy" id="83627"/>
    <lineage>
        <taxon>Bacteria</taxon>
        <taxon>Pseudomonadati</taxon>
        <taxon>Pseudomonadota</taxon>
        <taxon>Alphaproteobacteria</taxon>
        <taxon>Hyphomicrobiales</taxon>
        <taxon>Nitrobacteraceae</taxon>
        <taxon>Bradyrhizobium</taxon>
    </lineage>
</organism>
<feature type="domain" description="4'-phosphopantetheinyl transferase N-terminal" evidence="15">
    <location>
        <begin position="27"/>
        <end position="94"/>
    </location>
</feature>
<evidence type="ECO:0000313" key="17">
    <source>
        <dbReference type="Proteomes" id="UP000594621"/>
    </source>
</evidence>
<dbReference type="Gene3D" id="3.90.470.20">
    <property type="entry name" value="4'-phosphopantetheinyl transferase domain"/>
    <property type="match status" value="1"/>
</dbReference>
<name>A0A7S9DB35_9BRAD</name>
<gene>
    <name evidence="16" type="ORF">IC761_15130</name>
</gene>
<dbReference type="Proteomes" id="UP000594621">
    <property type="component" value="Chromosome"/>
</dbReference>
<dbReference type="Pfam" id="PF17837">
    <property type="entry name" value="4PPT_N"/>
    <property type="match status" value="1"/>
</dbReference>
<dbReference type="GO" id="GO:0008897">
    <property type="term" value="F:holo-[acyl-carrier-protein] synthase activity"/>
    <property type="evidence" value="ECO:0007669"/>
    <property type="project" value="InterPro"/>
</dbReference>
<feature type="domain" description="4'-phosphopantetheinyl transferase" evidence="14">
    <location>
        <begin position="101"/>
        <end position="185"/>
    </location>
</feature>
<feature type="binding site" evidence="12">
    <location>
        <position position="154"/>
    </location>
    <ligand>
        <name>CoA</name>
        <dbReference type="ChEBI" id="CHEBI:57287"/>
    </ligand>
</feature>
<evidence type="ECO:0000259" key="14">
    <source>
        <dbReference type="Pfam" id="PF01648"/>
    </source>
</evidence>
<evidence type="ECO:0000256" key="5">
    <source>
        <dbReference type="ARBA" id="ARBA00019087"/>
    </source>
</evidence>
<dbReference type="RefSeq" id="WP_195803997.1">
    <property type="nucleotide sequence ID" value="NZ_CP061379.1"/>
</dbReference>
<feature type="binding site" evidence="12">
    <location>
        <position position="47"/>
    </location>
    <ligand>
        <name>CoA</name>
        <dbReference type="ChEBI" id="CHEBI:57287"/>
    </ligand>
</feature>
<sequence length="223" mass="23964">MIEKLLPHGVVAVETFEDAPAQQSFPEEESLVANAVETRRREFMTARRCARDALAKLGYAPVPIRAGPRREPLWPAGVVGSITHTTGFRAAAVAHNSVLASIGIDTERSDRLPDGVEESITVAGESEMLAALSRALPALHWGRLLFSAKESVYKAWYPLTGRWLGFEDARLTIDPMGTFAAKLLVDGTRTDGGPPLVELRGRFIVAHGLVATAVTVPVDATAA</sequence>
<dbReference type="GO" id="GO:0009366">
    <property type="term" value="C:enterobactin synthetase complex"/>
    <property type="evidence" value="ECO:0007669"/>
    <property type="project" value="InterPro"/>
</dbReference>
<evidence type="ECO:0000256" key="1">
    <source>
        <dbReference type="ARBA" id="ARBA00003937"/>
    </source>
</evidence>
<evidence type="ECO:0000259" key="15">
    <source>
        <dbReference type="Pfam" id="PF17837"/>
    </source>
</evidence>
<evidence type="ECO:0000256" key="10">
    <source>
        <dbReference type="ARBA" id="ARBA00049176"/>
    </source>
</evidence>
<keyword evidence="6 16" id="KW-0808">Transferase</keyword>
<dbReference type="PRINTS" id="PR01399">
    <property type="entry name" value="ENTSNTHTASED"/>
</dbReference>
<reference evidence="16 17" key="1">
    <citation type="submission" date="2020-09" db="EMBL/GenBank/DDBJ databases">
        <title>Complete genomes of bradyrhizobia occurring on native shrubby legumes in Australia.</title>
        <authorList>
            <person name="Lafay B."/>
        </authorList>
    </citation>
    <scope>NUCLEOTIDE SEQUENCE [LARGE SCALE GENOMIC DNA]</scope>
    <source>
        <strain evidence="16 17">BDV5040</strain>
    </source>
</reference>
<keyword evidence="17" id="KW-1185">Reference proteome</keyword>
<keyword evidence="7" id="KW-0259">Enterobactin biosynthesis</keyword>
<comment type="catalytic activity">
    <reaction evidence="10">
        <text>apo-[aryl-carrier protein] + CoA = holo-[aryl-carrier protein] + adenosine 3',5'-bisphosphate + H(+)</text>
        <dbReference type="Rhea" id="RHEA:48404"/>
        <dbReference type="Rhea" id="RHEA-COMP:15903"/>
        <dbReference type="Rhea" id="RHEA-COMP:17557"/>
        <dbReference type="ChEBI" id="CHEBI:15378"/>
        <dbReference type="ChEBI" id="CHEBI:29999"/>
        <dbReference type="ChEBI" id="CHEBI:57287"/>
        <dbReference type="ChEBI" id="CHEBI:58343"/>
        <dbReference type="ChEBI" id="CHEBI:64479"/>
    </reaction>
</comment>
<comment type="similarity">
    <text evidence="3">Belongs to the P-Pant transferase superfamily. EntD family.</text>
</comment>
<keyword evidence="13" id="KW-0460">Magnesium</keyword>
<comment type="catalytic activity">
    <reaction evidence="11">
        <text>apo-[peptidyl-carrier protein] + CoA = holo-[peptidyl-carrier protein] + adenosine 3',5'-bisphosphate + H(+)</text>
        <dbReference type="Rhea" id="RHEA:46228"/>
        <dbReference type="Rhea" id="RHEA-COMP:11479"/>
        <dbReference type="Rhea" id="RHEA-COMP:11480"/>
        <dbReference type="ChEBI" id="CHEBI:15378"/>
        <dbReference type="ChEBI" id="CHEBI:29999"/>
        <dbReference type="ChEBI" id="CHEBI:57287"/>
        <dbReference type="ChEBI" id="CHEBI:58343"/>
        <dbReference type="ChEBI" id="CHEBI:64479"/>
    </reaction>
</comment>
<dbReference type="AlphaFoldDB" id="A0A7S9DB35"/>
<dbReference type="InterPro" id="IPR003542">
    <property type="entry name" value="Enbac_synth_compD-like"/>
</dbReference>
<comment type="cofactor">
    <cofactor evidence="13">
        <name>Mg(2+)</name>
        <dbReference type="ChEBI" id="CHEBI:18420"/>
    </cofactor>
</comment>
<dbReference type="PANTHER" id="PTHR38096:SF1">
    <property type="entry name" value="ENTEROBACTIN SYNTHASE COMPONENT D"/>
    <property type="match status" value="1"/>
</dbReference>
<feature type="binding site" evidence="12">
    <location>
        <begin position="83"/>
        <end position="84"/>
    </location>
    <ligand>
        <name>CoA</name>
        <dbReference type="ChEBI" id="CHEBI:57287"/>
    </ligand>
</feature>
<dbReference type="GO" id="GO:0000287">
    <property type="term" value="F:magnesium ion binding"/>
    <property type="evidence" value="ECO:0007669"/>
    <property type="project" value="InterPro"/>
</dbReference>
<feature type="binding site" evidence="12">
    <location>
        <position position="105"/>
    </location>
    <ligand>
        <name>CoA</name>
        <dbReference type="ChEBI" id="CHEBI:57287"/>
    </ligand>
</feature>
<comment type="function">
    <text evidence="1">Involved in the biosynthesis of the siderophore enterobactin (enterochelin), which is a macrocyclic trimeric lactone of N-(2,3-dihydroxybenzoyl)-serine. The serine trilactone serves as a scaffolding for the three catechol functionalities that provide hexadentate coordination for the tightly ligated iron(2+) atoms. Plays an essential role in the assembly of the enterobactin by catalyzing the transfer of the 4'-phosphopantetheine (Ppant) moiety from coenzyme A to the apo-domains of both EntB (ArCP domain) and EntF (PCP domain) to yield their holo-forms which make them competent for the activation of 2,3-dihydroxybenzoate (DHB) and L-serine, respectively.</text>
</comment>
<comment type="subunit">
    <text evidence="4">EntB, EntD, EntE, and EntF form a multienzyme complex called enterobactin synthase.</text>
</comment>
<dbReference type="Pfam" id="PF01648">
    <property type="entry name" value="ACPS"/>
    <property type="match status" value="1"/>
</dbReference>
<evidence type="ECO:0000256" key="6">
    <source>
        <dbReference type="ARBA" id="ARBA00022679"/>
    </source>
</evidence>
<evidence type="ECO:0000256" key="13">
    <source>
        <dbReference type="PIRSR" id="PIRSR603542-2"/>
    </source>
</evidence>
<dbReference type="UniPathway" id="UPA00017"/>
<dbReference type="InterPro" id="IPR041354">
    <property type="entry name" value="4PPT_N"/>
</dbReference>
<comment type="pathway">
    <text evidence="2">Siderophore biosynthesis; enterobactin biosynthesis.</text>
</comment>
<dbReference type="GO" id="GO:0009239">
    <property type="term" value="P:enterobactin biosynthetic process"/>
    <property type="evidence" value="ECO:0007669"/>
    <property type="project" value="UniProtKB-UniPathway"/>
</dbReference>
<dbReference type="SUPFAM" id="SSF56214">
    <property type="entry name" value="4'-phosphopantetheinyl transferase"/>
    <property type="match status" value="1"/>
</dbReference>
<evidence type="ECO:0000256" key="4">
    <source>
        <dbReference type="ARBA" id="ARBA00011503"/>
    </source>
</evidence>
<dbReference type="GO" id="GO:0005886">
    <property type="term" value="C:plasma membrane"/>
    <property type="evidence" value="ECO:0007669"/>
    <property type="project" value="TreeGrafter"/>
</dbReference>
<evidence type="ECO:0000256" key="11">
    <source>
        <dbReference type="ARBA" id="ARBA00049191"/>
    </source>
</evidence>
<protein>
    <recommendedName>
        <fullName evidence="5">Enterobactin synthase component D</fullName>
    </recommendedName>
    <alternativeName>
        <fullName evidence="8">4'-phosphopantetheinyl transferase EntD</fullName>
    </alternativeName>
    <alternativeName>
        <fullName evidence="9">Enterochelin synthase D</fullName>
    </alternativeName>
</protein>
<evidence type="ECO:0000256" key="9">
    <source>
        <dbReference type="ARBA" id="ARBA00031996"/>
    </source>
</evidence>
<dbReference type="InterPro" id="IPR008278">
    <property type="entry name" value="4-PPantetheinyl_Trfase_dom"/>
</dbReference>
<evidence type="ECO:0000313" key="16">
    <source>
        <dbReference type="EMBL" id="QPF94521.1"/>
    </source>
</evidence>